<name>A0A1T5BDQ2_9SPHI</name>
<dbReference type="PANTHER" id="PTHR43685">
    <property type="entry name" value="GLYCOSYLTRANSFERASE"/>
    <property type="match status" value="1"/>
</dbReference>
<feature type="domain" description="Glycosyltransferase 2-like" evidence="2">
    <location>
        <begin position="2"/>
        <end position="116"/>
    </location>
</feature>
<dbReference type="CDD" id="cd06420">
    <property type="entry name" value="GT2_Chondriotin_Pol_N"/>
    <property type="match status" value="1"/>
</dbReference>
<dbReference type="AlphaFoldDB" id="A0A1T5BDQ2"/>
<sequence>MIISTYNWPEALNLCLQSVLEQTVLPDEIIIADDGSKPETRDLINYFISRSSIPIQHIWHEDRGFRLASIRNKSFARTTGDYIIQIDGDIILHRDFVKDHLLFARTGYLLQGSRVMLGQTYSQRLLSNSSVKINIYNLDIKRRENGFRLLPIAKYLINKYRNRYPVYFARGANMSFWKKDLLAVNGYDEMFEGWGHEDSDLTLRLMNNGIKKSVIKFAAIAYHIYHPERKSLEIESKNKLILEQTLLSKTTWTKVGLDQHLD</sequence>
<evidence type="ECO:0000259" key="3">
    <source>
        <dbReference type="Pfam" id="PF02709"/>
    </source>
</evidence>
<evidence type="ECO:0000313" key="4">
    <source>
        <dbReference type="EMBL" id="SKB45197.1"/>
    </source>
</evidence>
<reference evidence="5" key="1">
    <citation type="submission" date="2017-02" db="EMBL/GenBank/DDBJ databases">
        <authorList>
            <person name="Varghese N."/>
            <person name="Submissions S."/>
        </authorList>
    </citation>
    <scope>NUCLEOTIDE SEQUENCE [LARGE SCALE GENOMIC DNA]</scope>
    <source>
        <strain evidence="5">DSM 24091</strain>
    </source>
</reference>
<keyword evidence="5" id="KW-1185">Reference proteome</keyword>
<dbReference type="Pfam" id="PF02709">
    <property type="entry name" value="Glyco_transf_7C"/>
    <property type="match status" value="1"/>
</dbReference>
<organism evidence="4 5">
    <name type="scientific">Sphingobacterium nematocida</name>
    <dbReference type="NCBI Taxonomy" id="1513896"/>
    <lineage>
        <taxon>Bacteria</taxon>
        <taxon>Pseudomonadati</taxon>
        <taxon>Bacteroidota</taxon>
        <taxon>Sphingobacteriia</taxon>
        <taxon>Sphingobacteriales</taxon>
        <taxon>Sphingobacteriaceae</taxon>
        <taxon>Sphingobacterium</taxon>
    </lineage>
</organism>
<evidence type="ECO:0000259" key="2">
    <source>
        <dbReference type="Pfam" id="PF00535"/>
    </source>
</evidence>
<dbReference type="Proteomes" id="UP000190150">
    <property type="component" value="Unassembled WGS sequence"/>
</dbReference>
<dbReference type="InterPro" id="IPR029044">
    <property type="entry name" value="Nucleotide-diphossugar_trans"/>
</dbReference>
<dbReference type="Pfam" id="PF00535">
    <property type="entry name" value="Glycos_transf_2"/>
    <property type="match status" value="1"/>
</dbReference>
<dbReference type="EMBL" id="FUZF01000002">
    <property type="protein sequence ID" value="SKB45197.1"/>
    <property type="molecule type" value="Genomic_DNA"/>
</dbReference>
<evidence type="ECO:0000256" key="1">
    <source>
        <dbReference type="ARBA" id="ARBA00022679"/>
    </source>
</evidence>
<protein>
    <submittedName>
        <fullName evidence="4">N-terminal domain of galactosyltransferase</fullName>
    </submittedName>
</protein>
<proteinExistence type="predicted"/>
<dbReference type="InterPro" id="IPR001173">
    <property type="entry name" value="Glyco_trans_2-like"/>
</dbReference>
<dbReference type="STRING" id="1513896.SAMN05660841_00583"/>
<dbReference type="PANTHER" id="PTHR43685:SF3">
    <property type="entry name" value="SLR2126 PROTEIN"/>
    <property type="match status" value="1"/>
</dbReference>
<dbReference type="Gene3D" id="3.90.550.10">
    <property type="entry name" value="Spore Coat Polysaccharide Biosynthesis Protein SpsA, Chain A"/>
    <property type="match status" value="1"/>
</dbReference>
<keyword evidence="1 4" id="KW-0808">Transferase</keyword>
<dbReference type="InterPro" id="IPR050834">
    <property type="entry name" value="Glycosyltransf_2"/>
</dbReference>
<accession>A0A1T5BDQ2</accession>
<dbReference type="InterPro" id="IPR027791">
    <property type="entry name" value="Galactosyl_T_C"/>
</dbReference>
<feature type="domain" description="Galactosyltransferase C-terminal" evidence="3">
    <location>
        <begin position="158"/>
        <end position="226"/>
    </location>
</feature>
<gene>
    <name evidence="4" type="ORF">SAMN05660841_00583</name>
</gene>
<keyword evidence="4" id="KW-0328">Glycosyltransferase</keyword>
<dbReference type="GO" id="GO:0016757">
    <property type="term" value="F:glycosyltransferase activity"/>
    <property type="evidence" value="ECO:0007669"/>
    <property type="project" value="UniProtKB-KW"/>
</dbReference>
<dbReference type="SUPFAM" id="SSF53448">
    <property type="entry name" value="Nucleotide-diphospho-sugar transferases"/>
    <property type="match status" value="1"/>
</dbReference>
<evidence type="ECO:0000313" key="5">
    <source>
        <dbReference type="Proteomes" id="UP000190150"/>
    </source>
</evidence>